<dbReference type="Proteomes" id="UP001178507">
    <property type="component" value="Unassembled WGS sequence"/>
</dbReference>
<comment type="caution">
    <text evidence="1">The sequence shown here is derived from an EMBL/GenBank/DDBJ whole genome shotgun (WGS) entry which is preliminary data.</text>
</comment>
<dbReference type="EMBL" id="CAUJNA010001424">
    <property type="protein sequence ID" value="CAJ1386818.1"/>
    <property type="molecule type" value="Genomic_DNA"/>
</dbReference>
<organism evidence="1 2">
    <name type="scientific">Effrenium voratum</name>
    <dbReference type="NCBI Taxonomy" id="2562239"/>
    <lineage>
        <taxon>Eukaryota</taxon>
        <taxon>Sar</taxon>
        <taxon>Alveolata</taxon>
        <taxon>Dinophyceae</taxon>
        <taxon>Suessiales</taxon>
        <taxon>Symbiodiniaceae</taxon>
        <taxon>Effrenium</taxon>
    </lineage>
</organism>
<evidence type="ECO:0000313" key="1">
    <source>
        <dbReference type="EMBL" id="CAJ1386818.1"/>
    </source>
</evidence>
<sequence>ALKVTKVESGEWEPVLKIAQTTTLGFSSAYWSNDDLLNAASPLTEEVDAKYGGYLTMSFKQIKMCVGQPDTNCVTHTFEKEYQSAKELFTSGYIRDSTVDRDGILKIFGPTAGSYQDCPMQRPGFNIQCNDGNKARWGFCLNCASQGCQNDDSNDADAAIGIGLAGQSTPTEMGAGWTNYFASGAGTCSANSMTHKSVWVFVLSNVLASKPFTRTQHTWSTVMKIGKTTTLGFSSAYWENDQLLNENTDVTVEGDGKYSSYLSQAFKTIRMCVGSPDSGCVTHTFGKEYKSAKELFTSGYIRDTAVDRDGILKTFGPTADSYQNCPMQRPGFNIQCNDGNKARWGFCLNCASQGCQNDDSNDADAAIGIGLAGQSTPTEMGAGWTNYFASGAGTCSANSMTHKSVWVSVAVPGSEQVFAGSDLQMAGNYVTVVGSEKATFLSECSQKLSPAKCVEVLPGTKSFTLRVEATSQEALKNAVTDLQNRGVDLPSFKRASALPSKCVGTKAAANFGCNAVGLDVCDQTYTAAGAKLLQCGRIPIEQFELCPLVRSPHLPHLFGRNFGAMLGGTPGVSEGRRPLLVHCRDGVRRAECDLGGRSRKVCFVSRLATELWAGLLFEVARAEAAQRETGLQSFAPNAPSPRLNPSATAPGEFCVSGSVVQSPAALLRFNVAGRGLSARQIHAMSRLAVALLSLPALEALKVTKVESGEWEPVMKIAQTSTLGFSSIYWSNNELLNAASPLAEEVDAKYFGYLSLPFKQIKMCVGKPDDNCVTHTFEKEYESAKELFTSGYIRDSTVDRDGILKIFGPTAGTYKDCPMQRPGFNIQCNDGNKARWGFCSNCASQSCQNDDANDADGAIGIGLAGQATPKEMGAGWTTYFTSPGGVCGSNSEIYKSVWVFVLSTQPASKPFTRTEYTWSTVMKMGQTTTLGFSSAYWENDQLLNENTDVTVEGDGKYSSYLTQAFKTIRMCVGSFDSGCVTHTFSKEYKSAKELFSAGYIRDSAVDQDGMFNAFGPTAGTYQKCPMQRPGFNIQCNDGNKARWGFCSNCASQSCQNDDANDADGAIGIGLAGQATPKEMGAGWTTYFTSPGGVCGSNSEIYKSVWVAVAVPGSEKVFPSSRVQMAGNYATVVGSEKATFLSECSQKLSPAKCVEVSPGTKTFTLTVEATTQEALNSAVTDLQNRGVDLPSFKRASALAPKCVGTKAAVSWGCDELGSDVCDQSYTEASGKFLQCGRSGTNCLAVGPLCAEG</sequence>
<protein>
    <submittedName>
        <fullName evidence="1">Uncharacterized protein</fullName>
    </submittedName>
</protein>
<feature type="non-terminal residue" evidence="1">
    <location>
        <position position="1"/>
    </location>
</feature>
<accession>A0AA36IFK0</accession>
<dbReference type="AlphaFoldDB" id="A0AA36IFK0"/>
<proteinExistence type="predicted"/>
<keyword evidence="2" id="KW-1185">Reference proteome</keyword>
<reference evidence="1" key="1">
    <citation type="submission" date="2023-08" db="EMBL/GenBank/DDBJ databases">
        <authorList>
            <person name="Chen Y."/>
            <person name="Shah S."/>
            <person name="Dougan E. K."/>
            <person name="Thang M."/>
            <person name="Chan C."/>
        </authorList>
    </citation>
    <scope>NUCLEOTIDE SEQUENCE</scope>
</reference>
<gene>
    <name evidence="1" type="ORF">EVOR1521_LOCUS13011</name>
</gene>
<evidence type="ECO:0000313" key="2">
    <source>
        <dbReference type="Proteomes" id="UP001178507"/>
    </source>
</evidence>
<name>A0AA36IFK0_9DINO</name>